<evidence type="ECO:0000313" key="1">
    <source>
        <dbReference type="EMBL" id="CAK9153102.1"/>
    </source>
</evidence>
<proteinExistence type="predicted"/>
<dbReference type="EMBL" id="CAUOFW020002347">
    <property type="protein sequence ID" value="CAK9153102.1"/>
    <property type="molecule type" value="Genomic_DNA"/>
</dbReference>
<protein>
    <recommendedName>
        <fullName evidence="3">RNA-dependent RNA polymerase</fullName>
    </recommendedName>
</protein>
<comment type="caution">
    <text evidence="1">The sequence shown here is derived from an EMBL/GenBank/DDBJ whole genome shotgun (WGS) entry which is preliminary data.</text>
</comment>
<dbReference type="InterPro" id="IPR043502">
    <property type="entry name" value="DNA/RNA_pol_sf"/>
</dbReference>
<organism evidence="1 2">
    <name type="scientific">Ilex paraguariensis</name>
    <name type="common">yerba mate</name>
    <dbReference type="NCBI Taxonomy" id="185542"/>
    <lineage>
        <taxon>Eukaryota</taxon>
        <taxon>Viridiplantae</taxon>
        <taxon>Streptophyta</taxon>
        <taxon>Embryophyta</taxon>
        <taxon>Tracheophyta</taxon>
        <taxon>Spermatophyta</taxon>
        <taxon>Magnoliopsida</taxon>
        <taxon>eudicotyledons</taxon>
        <taxon>Gunneridae</taxon>
        <taxon>Pentapetalae</taxon>
        <taxon>asterids</taxon>
        <taxon>campanulids</taxon>
        <taxon>Aquifoliales</taxon>
        <taxon>Aquifoliaceae</taxon>
        <taxon>Ilex</taxon>
    </lineage>
</organism>
<evidence type="ECO:0000313" key="2">
    <source>
        <dbReference type="Proteomes" id="UP001642360"/>
    </source>
</evidence>
<name>A0ABC8SF04_9AQUA</name>
<reference evidence="1 2" key="1">
    <citation type="submission" date="2024-02" db="EMBL/GenBank/DDBJ databases">
        <authorList>
            <person name="Vignale AGUSTIN F."/>
            <person name="Sosa J E."/>
            <person name="Modenutti C."/>
        </authorList>
    </citation>
    <scope>NUCLEOTIDE SEQUENCE [LARGE SCALE GENOMIC DNA]</scope>
</reference>
<dbReference type="Proteomes" id="UP001642360">
    <property type="component" value="Unassembled WGS sequence"/>
</dbReference>
<dbReference type="Pfam" id="PF05919">
    <property type="entry name" value="Mitovir_RNA_pol"/>
    <property type="match status" value="1"/>
</dbReference>
<sequence>MTTYVSLTRSGIPRFIPPQYRKILRRGDDPRVIRVVLSICALSRLIKVVPKRGLRVNPSTIHIPNFQLGEPAQKLCVKLLTSGFSMLGAYAPAYRKIPLRLGFSFKPMFTSGPNTTKDFRKESSVKLRNSVPLAEKWKKFQMTIYHSLPVDASALFTLFKPEDLAVIGSLWFSDREIIPDSGYDNPVDPVKEGTDGFGWLINSLLPPAQALWWDTMVTRPEAGRFGRKLEGSGKIRLFAIANPIFQTLLRPLHDWVMKVLSTIKMDGTFNQLAPLHRLKGMKDLYSFDLKSAQVEEGLLPVDLSGSLLASLFGDSLAQSWCFLMTMVGFRSPDRLPSRLKARVYRFTRGQPLGYYSSWPVFTLTHHALVWLAAYEVYPGRRFEDYAILGDDIVIADRKVALEYQRIMEEAQGIRVGSDRLFDHLSLRWKRHWLTLFSTSGIHPLPFKLWLAYPEKGILNCYEEGAVRAFILGRVEPKDLDEKSISELNTFWVNDDDMMLERL</sequence>
<evidence type="ECO:0008006" key="3">
    <source>
        <dbReference type="Google" id="ProtNLM"/>
    </source>
</evidence>
<gene>
    <name evidence="1" type="ORF">ILEXP_LOCUS21352</name>
</gene>
<dbReference type="InterPro" id="IPR008686">
    <property type="entry name" value="RNA_pol_mitovir"/>
</dbReference>
<dbReference type="AlphaFoldDB" id="A0ABC8SF04"/>
<dbReference type="PANTHER" id="PTHR34456:SF13">
    <property type="entry name" value="REVERSE TRANSCRIPTASE DOMAIN-CONTAINING PROTEIN"/>
    <property type="match status" value="1"/>
</dbReference>
<dbReference type="SUPFAM" id="SSF56672">
    <property type="entry name" value="DNA/RNA polymerases"/>
    <property type="match status" value="1"/>
</dbReference>
<dbReference type="PANTHER" id="PTHR34456">
    <property type="entry name" value="MITOVIRUS RNA-DEPENDENT RNA POLYMERASE"/>
    <property type="match status" value="1"/>
</dbReference>
<keyword evidence="2" id="KW-1185">Reference proteome</keyword>
<accession>A0ABC8SF04</accession>